<evidence type="ECO:0000256" key="1">
    <source>
        <dbReference type="SAM" id="Phobius"/>
    </source>
</evidence>
<keyword evidence="1" id="KW-0472">Membrane</keyword>
<feature type="transmembrane region" description="Helical" evidence="1">
    <location>
        <begin position="59"/>
        <end position="84"/>
    </location>
</feature>
<dbReference type="InterPro" id="IPR012870">
    <property type="entry name" value="DUF1666"/>
</dbReference>
<dbReference type="OrthoDB" id="762807at2759"/>
<reference evidence="2 3" key="1">
    <citation type="submission" date="2020-04" db="EMBL/GenBank/DDBJ databases">
        <title>Plant Genome Project.</title>
        <authorList>
            <person name="Zhang R.-G."/>
        </authorList>
    </citation>
    <scope>NUCLEOTIDE SEQUENCE [LARGE SCALE GENOMIC DNA]</scope>
    <source>
        <strain evidence="2">YNK0</strain>
        <tissue evidence="2">Leaf</tissue>
    </source>
</reference>
<evidence type="ECO:0000313" key="3">
    <source>
        <dbReference type="Proteomes" id="UP000655225"/>
    </source>
</evidence>
<feature type="transmembrane region" description="Helical" evidence="1">
    <location>
        <begin position="23"/>
        <end position="47"/>
    </location>
</feature>
<dbReference type="EMBL" id="JABCRI010000018">
    <property type="protein sequence ID" value="KAF8390178.1"/>
    <property type="molecule type" value="Genomic_DNA"/>
</dbReference>
<keyword evidence="1" id="KW-1133">Transmembrane helix</keyword>
<comment type="caution">
    <text evidence="2">The sequence shown here is derived from an EMBL/GenBank/DDBJ whole genome shotgun (WGS) entry which is preliminary data.</text>
</comment>
<dbReference type="Pfam" id="PF07891">
    <property type="entry name" value="DUF1666"/>
    <property type="match status" value="1"/>
</dbReference>
<name>A0A835D4H6_TETSI</name>
<keyword evidence="3" id="KW-1185">Reference proteome</keyword>
<proteinExistence type="predicted"/>
<organism evidence="2 3">
    <name type="scientific">Tetracentron sinense</name>
    <name type="common">Spur-leaf</name>
    <dbReference type="NCBI Taxonomy" id="13715"/>
    <lineage>
        <taxon>Eukaryota</taxon>
        <taxon>Viridiplantae</taxon>
        <taxon>Streptophyta</taxon>
        <taxon>Embryophyta</taxon>
        <taxon>Tracheophyta</taxon>
        <taxon>Spermatophyta</taxon>
        <taxon>Magnoliopsida</taxon>
        <taxon>Trochodendrales</taxon>
        <taxon>Trochodendraceae</taxon>
        <taxon>Tetracentron</taxon>
    </lineage>
</organism>
<dbReference type="AlphaFoldDB" id="A0A835D4H6"/>
<dbReference type="OMA" id="CSTSKNG"/>
<protein>
    <submittedName>
        <fullName evidence="2">Uncharacterized protein</fullName>
    </submittedName>
</protein>
<accession>A0A835D4H6</accession>
<evidence type="ECO:0000313" key="2">
    <source>
        <dbReference type="EMBL" id="KAF8390178.1"/>
    </source>
</evidence>
<sequence>MAFLISCWFIIENTLIPDGFQKWYSLSFFIHPFLLVFCQIFIWLKLLERWIVVVVSHSLRIVWFVSSWVFRLLNNLVVLLLSFVRSTNHETVPEIITRCEIPEVCYPNQSLVLYSFLRVPSVQDELKILDQGDGFLEEKGNKVESVAHVDDTVEESYLNMDEETDVNFCSSYVSSNESPIMEREVEDEREEEELDPFYMKYSERMRWFDLLNYERTCGISSFNCLHHLFLNVGAILNKQLGTPSSFESIEPEQFFIPYISWSKMARKRLLRSLESDYEMVYVGQSCLCWEALHHQYRRVEEAAYSSSQSGVFNANVAENFQRFQVVLERFMENERCEGKRIWNYVQGRFSLKSLLQVPEVSGYLEEEKEGMKGEVMRAIEVLKAIEKSIWAFWVFVRTDHKKSWRKFTSLLWSNPPLEDPKDLELLADLTKGLQKKLTRYIALSLKKELWLKDLERKKKCWLKRAKPVEESQRREILFSMIEMKLVSRVLKMSTISTSQLKWCQEKLSSIEFKGGGVFRTPTACVFPPS</sequence>
<keyword evidence="1" id="KW-0812">Transmembrane</keyword>
<dbReference type="PANTHER" id="PTHR46741:SF7">
    <property type="entry name" value="TRANSMEMBRANE PROTEIN"/>
    <property type="match status" value="1"/>
</dbReference>
<dbReference type="Proteomes" id="UP000655225">
    <property type="component" value="Unassembled WGS sequence"/>
</dbReference>
<gene>
    <name evidence="2" type="ORF">HHK36_024700</name>
</gene>
<dbReference type="PANTHER" id="PTHR46741">
    <property type="entry name" value="OS09G0413600 PROTEIN"/>
    <property type="match status" value="1"/>
</dbReference>